<organism evidence="3 4">
    <name type="scientific">Helianthus annuus</name>
    <name type="common">Common sunflower</name>
    <dbReference type="NCBI Taxonomy" id="4232"/>
    <lineage>
        <taxon>Eukaryota</taxon>
        <taxon>Viridiplantae</taxon>
        <taxon>Streptophyta</taxon>
        <taxon>Embryophyta</taxon>
        <taxon>Tracheophyta</taxon>
        <taxon>Spermatophyta</taxon>
        <taxon>Magnoliopsida</taxon>
        <taxon>eudicotyledons</taxon>
        <taxon>Gunneridae</taxon>
        <taxon>Pentapetalae</taxon>
        <taxon>asterids</taxon>
        <taxon>campanulids</taxon>
        <taxon>Asterales</taxon>
        <taxon>Asteraceae</taxon>
        <taxon>Asteroideae</taxon>
        <taxon>Heliantheae alliance</taxon>
        <taxon>Heliantheae</taxon>
        <taxon>Helianthus</taxon>
    </lineage>
</organism>
<evidence type="ECO:0000256" key="1">
    <source>
        <dbReference type="SAM" id="MobiDB-lite"/>
    </source>
</evidence>
<sequence length="211" mass="23442">MSQQMPMPTVYPVTNTLPPTNDSSSGSYGAVFIVLAVIITISTFACFLGRLCNKRENAARPSSQSLPKKERDAKRDTNGIHTKDGDIEFGYDKRFASSKVANTNESPMARPNPFREPNVARPNSFSEPTTGRPSSVHEPNVNQANSFHKTNKVQPSSVHEPSMGRPNSFHEPTMGQSNSFHNGESQGRQVRFGGDQDNEINFKIRTRPNRY</sequence>
<dbReference type="EMBL" id="MNCJ02000327">
    <property type="protein sequence ID" value="KAF5779759.1"/>
    <property type="molecule type" value="Genomic_DNA"/>
</dbReference>
<evidence type="ECO:0000313" key="4">
    <source>
        <dbReference type="Proteomes" id="UP000215914"/>
    </source>
</evidence>
<evidence type="ECO:0000256" key="2">
    <source>
        <dbReference type="SAM" id="Phobius"/>
    </source>
</evidence>
<dbReference type="PANTHER" id="PTHR33429">
    <property type="entry name" value="OS02G0708000 PROTEIN-RELATED"/>
    <property type="match status" value="1"/>
</dbReference>
<name>A0A9K3HJX1_HELAN</name>
<proteinExistence type="predicted"/>
<feature type="region of interest" description="Disordered" evidence="1">
    <location>
        <begin position="101"/>
        <end position="141"/>
    </location>
</feature>
<evidence type="ECO:0008006" key="5">
    <source>
        <dbReference type="Google" id="ProtNLM"/>
    </source>
</evidence>
<reference evidence="3" key="1">
    <citation type="journal article" date="2017" name="Nature">
        <title>The sunflower genome provides insights into oil metabolism, flowering and Asterid evolution.</title>
        <authorList>
            <person name="Badouin H."/>
            <person name="Gouzy J."/>
            <person name="Grassa C.J."/>
            <person name="Murat F."/>
            <person name="Staton S.E."/>
            <person name="Cottret L."/>
            <person name="Lelandais-Briere C."/>
            <person name="Owens G.L."/>
            <person name="Carrere S."/>
            <person name="Mayjonade B."/>
            <person name="Legrand L."/>
            <person name="Gill N."/>
            <person name="Kane N.C."/>
            <person name="Bowers J.E."/>
            <person name="Hubner S."/>
            <person name="Bellec A."/>
            <person name="Berard A."/>
            <person name="Berges H."/>
            <person name="Blanchet N."/>
            <person name="Boniface M.C."/>
            <person name="Brunel D."/>
            <person name="Catrice O."/>
            <person name="Chaidir N."/>
            <person name="Claudel C."/>
            <person name="Donnadieu C."/>
            <person name="Faraut T."/>
            <person name="Fievet G."/>
            <person name="Helmstetter N."/>
            <person name="King M."/>
            <person name="Knapp S.J."/>
            <person name="Lai Z."/>
            <person name="Le Paslier M.C."/>
            <person name="Lippi Y."/>
            <person name="Lorenzon L."/>
            <person name="Mandel J.R."/>
            <person name="Marage G."/>
            <person name="Marchand G."/>
            <person name="Marquand E."/>
            <person name="Bret-Mestries E."/>
            <person name="Morien E."/>
            <person name="Nambeesan S."/>
            <person name="Nguyen T."/>
            <person name="Pegot-Espagnet P."/>
            <person name="Pouilly N."/>
            <person name="Raftis F."/>
            <person name="Sallet E."/>
            <person name="Schiex T."/>
            <person name="Thomas J."/>
            <person name="Vandecasteele C."/>
            <person name="Vares D."/>
            <person name="Vear F."/>
            <person name="Vautrin S."/>
            <person name="Crespi M."/>
            <person name="Mangin B."/>
            <person name="Burke J.M."/>
            <person name="Salse J."/>
            <person name="Munos S."/>
            <person name="Vincourt P."/>
            <person name="Rieseberg L.H."/>
            <person name="Langlade N.B."/>
        </authorList>
    </citation>
    <scope>NUCLEOTIDE SEQUENCE</scope>
    <source>
        <tissue evidence="3">Leaves</tissue>
    </source>
</reference>
<feature type="transmembrane region" description="Helical" evidence="2">
    <location>
        <begin position="27"/>
        <end position="48"/>
    </location>
</feature>
<keyword evidence="2" id="KW-0812">Transmembrane</keyword>
<keyword evidence="2" id="KW-1133">Transmembrane helix</keyword>
<keyword evidence="4" id="KW-1185">Reference proteome</keyword>
<dbReference type="Proteomes" id="UP000215914">
    <property type="component" value="Unassembled WGS sequence"/>
</dbReference>
<gene>
    <name evidence="3" type="ORF">HanXRQr2_Chr12g0563281</name>
</gene>
<evidence type="ECO:0000313" key="3">
    <source>
        <dbReference type="EMBL" id="KAF5779759.1"/>
    </source>
</evidence>
<feature type="region of interest" description="Disordered" evidence="1">
    <location>
        <begin position="57"/>
        <end position="86"/>
    </location>
</feature>
<accession>A0A9K3HJX1</accession>
<feature type="compositionally biased region" description="Basic and acidic residues" evidence="1">
    <location>
        <begin position="67"/>
        <end position="86"/>
    </location>
</feature>
<dbReference type="PANTHER" id="PTHR33429:SF7">
    <property type="entry name" value="OS02G0708000 PROTEIN"/>
    <property type="match status" value="1"/>
</dbReference>
<dbReference type="AlphaFoldDB" id="A0A9K3HJX1"/>
<dbReference type="Gramene" id="mRNA:HanXRQr2_Chr12g0563281">
    <property type="protein sequence ID" value="CDS:HanXRQr2_Chr12g0563281.1"/>
    <property type="gene ID" value="HanXRQr2_Chr12g0563281"/>
</dbReference>
<reference evidence="3" key="2">
    <citation type="submission" date="2020-06" db="EMBL/GenBank/DDBJ databases">
        <title>Helianthus annuus Genome sequencing and assembly Release 2.</title>
        <authorList>
            <person name="Gouzy J."/>
            <person name="Langlade N."/>
            <person name="Munos S."/>
        </authorList>
    </citation>
    <scope>NUCLEOTIDE SEQUENCE</scope>
    <source>
        <tissue evidence="3">Leaves</tissue>
    </source>
</reference>
<protein>
    <recommendedName>
        <fullName evidence="5">Transmembrane protein</fullName>
    </recommendedName>
</protein>
<keyword evidence="2" id="KW-0472">Membrane</keyword>
<feature type="compositionally biased region" description="Polar residues" evidence="1">
    <location>
        <begin position="121"/>
        <end position="133"/>
    </location>
</feature>
<comment type="caution">
    <text evidence="3">The sequence shown here is derived from an EMBL/GenBank/DDBJ whole genome shotgun (WGS) entry which is preliminary data.</text>
</comment>